<organism evidence="1 2">
    <name type="scientific">Pseudopithomyces chartarum</name>
    <dbReference type="NCBI Taxonomy" id="1892770"/>
    <lineage>
        <taxon>Eukaryota</taxon>
        <taxon>Fungi</taxon>
        <taxon>Dikarya</taxon>
        <taxon>Ascomycota</taxon>
        <taxon>Pezizomycotina</taxon>
        <taxon>Dothideomycetes</taxon>
        <taxon>Pleosporomycetidae</taxon>
        <taxon>Pleosporales</taxon>
        <taxon>Massarineae</taxon>
        <taxon>Didymosphaeriaceae</taxon>
        <taxon>Pseudopithomyces</taxon>
    </lineage>
</organism>
<dbReference type="EMBL" id="WVTA01000010">
    <property type="protein sequence ID" value="KAK3204039.1"/>
    <property type="molecule type" value="Genomic_DNA"/>
</dbReference>
<dbReference type="Proteomes" id="UP001280581">
    <property type="component" value="Unassembled WGS sequence"/>
</dbReference>
<keyword evidence="2" id="KW-1185">Reference proteome</keyword>
<name>A0AAN6LT32_9PLEO</name>
<accession>A0AAN6LT32</accession>
<proteinExistence type="predicted"/>
<reference evidence="1 2" key="1">
    <citation type="submission" date="2021-02" db="EMBL/GenBank/DDBJ databases">
        <title>Genome assembly of Pseudopithomyces chartarum.</title>
        <authorList>
            <person name="Jauregui R."/>
            <person name="Singh J."/>
            <person name="Voisey C."/>
        </authorList>
    </citation>
    <scope>NUCLEOTIDE SEQUENCE [LARGE SCALE GENOMIC DNA]</scope>
    <source>
        <strain evidence="1 2">AGR01</strain>
    </source>
</reference>
<sequence length="270" mass="29050">MPGFKAMLKQQCSGLPMPILGDDSSMPQTNLTVDFPGFEGIPLNNVFPNAMGPPTYADGFGGIPTYDTSHGMDPIDPLLWGHHPDDSGFNSQANSTPGPQDNTACSCLSLMYLSLTDLQSLNDFSFPAVITRIRPALATASTIVHCPKCPMDVFSAMQNIQSLNSLLGAIAQRFHKVLTAIDEEAARLEQAGEKKPFRVGDNSPQNAHLHTGTTDCPMGYDLNLDPQDWKKLAKLALKTEVLGGGHNPMPFMKEWGSGVSEDDRSSTGNG</sequence>
<evidence type="ECO:0000313" key="1">
    <source>
        <dbReference type="EMBL" id="KAK3204039.1"/>
    </source>
</evidence>
<gene>
    <name evidence="1" type="ORF">GRF29_106g1427830</name>
</gene>
<evidence type="ECO:0000313" key="2">
    <source>
        <dbReference type="Proteomes" id="UP001280581"/>
    </source>
</evidence>
<dbReference type="AlphaFoldDB" id="A0AAN6LT32"/>
<comment type="caution">
    <text evidence="1">The sequence shown here is derived from an EMBL/GenBank/DDBJ whole genome shotgun (WGS) entry which is preliminary data.</text>
</comment>
<protein>
    <submittedName>
        <fullName evidence="1">Uncharacterized protein</fullName>
    </submittedName>
</protein>